<comment type="similarity">
    <text evidence="1">Belongs to the class IV-like SAM-binding methyltransferase superfamily. RNA methyltransferase TrmH family.</text>
</comment>
<name>A0A518EXT5_9BACT</name>
<dbReference type="AlphaFoldDB" id="A0A518EXT5"/>
<proteinExistence type="inferred from homology"/>
<dbReference type="EC" id="2.1.1.200" evidence="7"/>
<gene>
    <name evidence="7" type="primary">trmJ</name>
    <name evidence="7" type="ORF">Poly30_44590</name>
</gene>
<dbReference type="GO" id="GO:0002128">
    <property type="term" value="P:tRNA nucleoside ribose methylation"/>
    <property type="evidence" value="ECO:0007669"/>
    <property type="project" value="TreeGrafter"/>
</dbReference>
<dbReference type="InterPro" id="IPR029028">
    <property type="entry name" value="Alpha/beta_knot_MTases"/>
</dbReference>
<evidence type="ECO:0000256" key="5">
    <source>
        <dbReference type="SAM" id="MobiDB-lite"/>
    </source>
</evidence>
<sequence length="269" mass="29788">MKRIILCRPAGPRNIGSILRAALNFGPAEIVIVAPARPSLLIHPDFEQMSHGGEGSRETIQVVDTIEEALVDCHHVVAFTARARHKQLRVNWRDHAPKLQEIADSPDERLALVFGSEESGLTREEAAAATEIAHLRTAPAHTSLNLAQAVTVVLHSLFTGNEVHQHEPKPKRLDSGSREFLKQKMHAVFTKGVARTESAAEDIGSMIDRMFTRAPMEPRDARAWHLILRAMGSEAEPSEFGTPAQEKGARRKQALERRRRLDGEPPATD</sequence>
<dbReference type="CDD" id="cd18093">
    <property type="entry name" value="SpoU-like_TrmJ"/>
    <property type="match status" value="1"/>
</dbReference>
<feature type="region of interest" description="Disordered" evidence="5">
    <location>
        <begin position="234"/>
        <end position="269"/>
    </location>
</feature>
<accession>A0A518EXT5</accession>
<dbReference type="Pfam" id="PF00588">
    <property type="entry name" value="SpoU_methylase"/>
    <property type="match status" value="1"/>
</dbReference>
<evidence type="ECO:0000313" key="8">
    <source>
        <dbReference type="Proteomes" id="UP000320390"/>
    </source>
</evidence>
<evidence type="ECO:0000256" key="4">
    <source>
        <dbReference type="ARBA" id="ARBA00022691"/>
    </source>
</evidence>
<dbReference type="PANTHER" id="PTHR42786:SF2">
    <property type="entry name" value="TRNA (CYTIDINE_URIDINE-2'-O-)-METHYLTRANSFERASE TRMJ"/>
    <property type="match status" value="1"/>
</dbReference>
<dbReference type="GO" id="GO:0160206">
    <property type="term" value="F:tRNA (cytidine(32)/uridine(32)-2'-O)-methyltransferase activity"/>
    <property type="evidence" value="ECO:0007669"/>
    <property type="project" value="UniProtKB-EC"/>
</dbReference>
<keyword evidence="2 7" id="KW-0489">Methyltransferase</keyword>
<evidence type="ECO:0000259" key="6">
    <source>
        <dbReference type="Pfam" id="PF00588"/>
    </source>
</evidence>
<dbReference type="RefSeq" id="WP_419190487.1">
    <property type="nucleotide sequence ID" value="NZ_CP036434.1"/>
</dbReference>
<keyword evidence="4" id="KW-0949">S-adenosyl-L-methionine</keyword>
<keyword evidence="3 7" id="KW-0808">Transferase</keyword>
<protein>
    <submittedName>
        <fullName evidence="7">tRNA (Cytidine/uridine-2'-O-)-methyltransferase TrmJ</fullName>
        <ecNumber evidence="7">2.1.1.200</ecNumber>
    </submittedName>
</protein>
<dbReference type="PANTHER" id="PTHR42786">
    <property type="entry name" value="TRNA/RRNA METHYLTRANSFERASE"/>
    <property type="match status" value="1"/>
</dbReference>
<feature type="domain" description="tRNA/rRNA methyltransferase SpoU type" evidence="6">
    <location>
        <begin position="3"/>
        <end position="155"/>
    </location>
</feature>
<dbReference type="Gene3D" id="3.40.1280.10">
    <property type="match status" value="1"/>
</dbReference>
<keyword evidence="8" id="KW-1185">Reference proteome</keyword>
<dbReference type="EMBL" id="CP036434">
    <property type="protein sequence ID" value="QDV08904.1"/>
    <property type="molecule type" value="Genomic_DNA"/>
</dbReference>
<dbReference type="Proteomes" id="UP000320390">
    <property type="component" value="Chromosome"/>
</dbReference>
<evidence type="ECO:0000313" key="7">
    <source>
        <dbReference type="EMBL" id="QDV08904.1"/>
    </source>
</evidence>
<dbReference type="InterPro" id="IPR004384">
    <property type="entry name" value="RNA_MeTrfase_TrmJ/LasT"/>
</dbReference>
<dbReference type="GO" id="GO:0003723">
    <property type="term" value="F:RNA binding"/>
    <property type="evidence" value="ECO:0007669"/>
    <property type="project" value="InterPro"/>
</dbReference>
<dbReference type="GO" id="GO:0005829">
    <property type="term" value="C:cytosol"/>
    <property type="evidence" value="ECO:0007669"/>
    <property type="project" value="TreeGrafter"/>
</dbReference>
<feature type="compositionally biased region" description="Basic and acidic residues" evidence="5">
    <location>
        <begin position="253"/>
        <end position="263"/>
    </location>
</feature>
<organism evidence="7 8">
    <name type="scientific">Saltatorellus ferox</name>
    <dbReference type="NCBI Taxonomy" id="2528018"/>
    <lineage>
        <taxon>Bacteria</taxon>
        <taxon>Pseudomonadati</taxon>
        <taxon>Planctomycetota</taxon>
        <taxon>Planctomycetia</taxon>
        <taxon>Planctomycetia incertae sedis</taxon>
        <taxon>Saltatorellus</taxon>
    </lineage>
</organism>
<evidence type="ECO:0000256" key="3">
    <source>
        <dbReference type="ARBA" id="ARBA00022679"/>
    </source>
</evidence>
<evidence type="ECO:0000256" key="2">
    <source>
        <dbReference type="ARBA" id="ARBA00022603"/>
    </source>
</evidence>
<dbReference type="PIRSF" id="PIRSF004808">
    <property type="entry name" value="LasT"/>
    <property type="match status" value="1"/>
</dbReference>
<dbReference type="InterPro" id="IPR029026">
    <property type="entry name" value="tRNA_m1G_MTases_N"/>
</dbReference>
<reference evidence="7 8" key="1">
    <citation type="submission" date="2019-02" db="EMBL/GenBank/DDBJ databases">
        <title>Deep-cultivation of Planctomycetes and their phenomic and genomic characterization uncovers novel biology.</title>
        <authorList>
            <person name="Wiegand S."/>
            <person name="Jogler M."/>
            <person name="Boedeker C."/>
            <person name="Pinto D."/>
            <person name="Vollmers J."/>
            <person name="Rivas-Marin E."/>
            <person name="Kohn T."/>
            <person name="Peeters S.H."/>
            <person name="Heuer A."/>
            <person name="Rast P."/>
            <person name="Oberbeckmann S."/>
            <person name="Bunk B."/>
            <person name="Jeske O."/>
            <person name="Meyerdierks A."/>
            <person name="Storesund J.E."/>
            <person name="Kallscheuer N."/>
            <person name="Luecker S."/>
            <person name="Lage O.M."/>
            <person name="Pohl T."/>
            <person name="Merkel B.J."/>
            <person name="Hornburger P."/>
            <person name="Mueller R.-W."/>
            <person name="Bruemmer F."/>
            <person name="Labrenz M."/>
            <person name="Spormann A.M."/>
            <person name="Op den Camp H."/>
            <person name="Overmann J."/>
            <person name="Amann R."/>
            <person name="Jetten M.S.M."/>
            <person name="Mascher T."/>
            <person name="Medema M.H."/>
            <person name="Devos D.P."/>
            <person name="Kaster A.-K."/>
            <person name="Ovreas L."/>
            <person name="Rohde M."/>
            <person name="Galperin M.Y."/>
            <person name="Jogler C."/>
        </authorList>
    </citation>
    <scope>NUCLEOTIDE SEQUENCE [LARGE SCALE GENOMIC DNA]</scope>
    <source>
        <strain evidence="7 8">Poly30</strain>
    </source>
</reference>
<dbReference type="InterPro" id="IPR001537">
    <property type="entry name" value="SpoU_MeTrfase"/>
</dbReference>
<dbReference type="SUPFAM" id="SSF75217">
    <property type="entry name" value="alpha/beta knot"/>
    <property type="match status" value="1"/>
</dbReference>
<evidence type="ECO:0000256" key="1">
    <source>
        <dbReference type="ARBA" id="ARBA00007228"/>
    </source>
</evidence>